<dbReference type="AlphaFoldDB" id="A0A812MNA1"/>
<feature type="transmembrane region" description="Helical" evidence="1">
    <location>
        <begin position="174"/>
        <end position="191"/>
    </location>
</feature>
<sequence length="241" mass="26219">NMFWQITLGMKYYNKSMRVGTIVLICAVGELSEIGPNEPSDLPVVELLSEPVAIAWTALLVLGTIVAMYGIYKTNNQPINSPTKLFCFVAVVSFTTVIGASIGKCLGLAQGAALAVVICLYFLDGVFCMGFTVLANAKCDVAIYIPAQLSLQLVVNMVTGYLVWGDAQYVEHPAAYLLVYALCILGVYMNSELDLVGDWTRHYSIRSSKLSEGRAYSRFGQAVLELLSSWQRQGSASAESQ</sequence>
<feature type="transmembrane region" description="Helical" evidence="1">
    <location>
        <begin position="52"/>
        <end position="72"/>
    </location>
</feature>
<gene>
    <name evidence="2" type="ORF">SPIL2461_LOCUS5524</name>
</gene>
<dbReference type="OrthoDB" id="416771at2759"/>
<comment type="caution">
    <text evidence="2">The sequence shown here is derived from an EMBL/GenBank/DDBJ whole genome shotgun (WGS) entry which is preliminary data.</text>
</comment>
<keyword evidence="1" id="KW-1133">Transmembrane helix</keyword>
<proteinExistence type="predicted"/>
<evidence type="ECO:0000256" key="1">
    <source>
        <dbReference type="SAM" id="Phobius"/>
    </source>
</evidence>
<feature type="non-terminal residue" evidence="2">
    <location>
        <position position="1"/>
    </location>
</feature>
<feature type="transmembrane region" description="Helical" evidence="1">
    <location>
        <begin position="108"/>
        <end position="134"/>
    </location>
</feature>
<accession>A0A812MNA1</accession>
<keyword evidence="1" id="KW-0472">Membrane</keyword>
<dbReference type="Proteomes" id="UP000649617">
    <property type="component" value="Unassembled WGS sequence"/>
</dbReference>
<name>A0A812MNA1_SYMPI</name>
<organism evidence="2 3">
    <name type="scientific">Symbiodinium pilosum</name>
    <name type="common">Dinoflagellate</name>
    <dbReference type="NCBI Taxonomy" id="2952"/>
    <lineage>
        <taxon>Eukaryota</taxon>
        <taxon>Sar</taxon>
        <taxon>Alveolata</taxon>
        <taxon>Dinophyceae</taxon>
        <taxon>Suessiales</taxon>
        <taxon>Symbiodiniaceae</taxon>
        <taxon>Symbiodinium</taxon>
    </lineage>
</organism>
<keyword evidence="1" id="KW-0812">Transmembrane</keyword>
<keyword evidence="3" id="KW-1185">Reference proteome</keyword>
<feature type="transmembrane region" description="Helical" evidence="1">
    <location>
        <begin position="84"/>
        <end position="102"/>
    </location>
</feature>
<evidence type="ECO:0000313" key="3">
    <source>
        <dbReference type="Proteomes" id="UP000649617"/>
    </source>
</evidence>
<feature type="transmembrane region" description="Helical" evidence="1">
    <location>
        <begin position="141"/>
        <end position="162"/>
    </location>
</feature>
<protein>
    <submittedName>
        <fullName evidence="2">Uncharacterized protein</fullName>
    </submittedName>
</protein>
<reference evidence="2" key="1">
    <citation type="submission" date="2021-02" db="EMBL/GenBank/DDBJ databases">
        <authorList>
            <person name="Dougan E. K."/>
            <person name="Rhodes N."/>
            <person name="Thang M."/>
            <person name="Chan C."/>
        </authorList>
    </citation>
    <scope>NUCLEOTIDE SEQUENCE</scope>
</reference>
<dbReference type="EMBL" id="CAJNIZ010007891">
    <property type="protein sequence ID" value="CAE7262157.1"/>
    <property type="molecule type" value="Genomic_DNA"/>
</dbReference>
<evidence type="ECO:0000313" key="2">
    <source>
        <dbReference type="EMBL" id="CAE7262157.1"/>
    </source>
</evidence>
<feature type="non-terminal residue" evidence="2">
    <location>
        <position position="241"/>
    </location>
</feature>